<dbReference type="RefSeq" id="WP_130436144.1">
    <property type="nucleotide sequence ID" value="NZ_SGXF01000007.1"/>
</dbReference>
<keyword evidence="2" id="KW-1185">Reference proteome</keyword>
<organism evidence="1 2">
    <name type="scientific">Cuneatibacter caecimuris</name>
    <dbReference type="NCBI Taxonomy" id="1796618"/>
    <lineage>
        <taxon>Bacteria</taxon>
        <taxon>Bacillati</taxon>
        <taxon>Bacillota</taxon>
        <taxon>Clostridia</taxon>
        <taxon>Lachnospirales</taxon>
        <taxon>Lachnospiraceae</taxon>
        <taxon>Cuneatibacter</taxon>
    </lineage>
</organism>
<proteinExistence type="predicted"/>
<evidence type="ECO:0000313" key="2">
    <source>
        <dbReference type="Proteomes" id="UP000292927"/>
    </source>
</evidence>
<gene>
    <name evidence="1" type="ORF">EV209_2898</name>
</gene>
<evidence type="ECO:0000313" key="1">
    <source>
        <dbReference type="EMBL" id="RZS92826.1"/>
    </source>
</evidence>
<reference evidence="1 2" key="1">
    <citation type="submission" date="2019-02" db="EMBL/GenBank/DDBJ databases">
        <title>Genomic Encyclopedia of Type Strains, Phase IV (KMG-IV): sequencing the most valuable type-strain genomes for metagenomic binning, comparative biology and taxonomic classification.</title>
        <authorList>
            <person name="Goeker M."/>
        </authorList>
    </citation>
    <scope>NUCLEOTIDE SEQUENCE [LARGE SCALE GENOMIC DNA]</scope>
    <source>
        <strain evidence="1 2">DSM 29486</strain>
    </source>
</reference>
<dbReference type="EMBL" id="SGXF01000007">
    <property type="protein sequence ID" value="RZS92826.1"/>
    <property type="molecule type" value="Genomic_DNA"/>
</dbReference>
<name>A0A4Q7NZC8_9FIRM</name>
<comment type="caution">
    <text evidence="1">The sequence shown here is derived from an EMBL/GenBank/DDBJ whole genome shotgun (WGS) entry which is preliminary data.</text>
</comment>
<protein>
    <submittedName>
        <fullName evidence="1">Uncharacterized protein</fullName>
    </submittedName>
</protein>
<dbReference type="Proteomes" id="UP000292927">
    <property type="component" value="Unassembled WGS sequence"/>
</dbReference>
<accession>A0A4Q7NZC8</accession>
<dbReference type="AlphaFoldDB" id="A0A4Q7NZC8"/>
<sequence>MKKVITKLVCICVSAVAVFLGAAYHFSFQRQMRIEGYRDYIYLEKITEEVGTGDKCYFALNENRKKFYIVSVHKNSLFEPAEIKPFTGYNGVRIGKSSKVIFYGVSNRPDLYMDEMLVYYFPEEKITEIYQPPYPGAEYTTEEIGDGTLLFFWETHPVNNISPDGCRLEKIKERHEEPQCIAELFTEGEQ</sequence>